<dbReference type="OrthoDB" id="92422at2759"/>
<protein>
    <submittedName>
        <fullName evidence="1">Unnamed protein product</fullName>
    </submittedName>
</protein>
<dbReference type="AlphaFoldDB" id="A0A9W7D858"/>
<evidence type="ECO:0000313" key="2">
    <source>
        <dbReference type="Proteomes" id="UP001165083"/>
    </source>
</evidence>
<organism evidence="1 2">
    <name type="scientific">Phytophthora lilii</name>
    <dbReference type="NCBI Taxonomy" id="2077276"/>
    <lineage>
        <taxon>Eukaryota</taxon>
        <taxon>Sar</taxon>
        <taxon>Stramenopiles</taxon>
        <taxon>Oomycota</taxon>
        <taxon>Peronosporomycetes</taxon>
        <taxon>Peronosporales</taxon>
        <taxon>Peronosporaceae</taxon>
        <taxon>Phytophthora</taxon>
    </lineage>
</organism>
<proteinExistence type="predicted"/>
<comment type="caution">
    <text evidence="1">The sequence shown here is derived from an EMBL/GenBank/DDBJ whole genome shotgun (WGS) entry which is preliminary data.</text>
</comment>
<accession>A0A9W7D858</accession>
<gene>
    <name evidence="1" type="ORF">Plil01_001744700</name>
</gene>
<keyword evidence="2" id="KW-1185">Reference proteome</keyword>
<reference evidence="1" key="1">
    <citation type="submission" date="2023-04" db="EMBL/GenBank/DDBJ databases">
        <title>Phytophthora lilii NBRC 32176.</title>
        <authorList>
            <person name="Ichikawa N."/>
            <person name="Sato H."/>
            <person name="Tonouchi N."/>
        </authorList>
    </citation>
    <scope>NUCLEOTIDE SEQUENCE</scope>
    <source>
        <strain evidence="1">NBRC 32176</strain>
    </source>
</reference>
<dbReference type="Proteomes" id="UP001165083">
    <property type="component" value="Unassembled WGS sequence"/>
</dbReference>
<evidence type="ECO:0000313" key="1">
    <source>
        <dbReference type="EMBL" id="GMF64668.1"/>
    </source>
</evidence>
<name>A0A9W7D858_9STRA</name>
<dbReference type="EMBL" id="BSXW01012426">
    <property type="protein sequence ID" value="GMF64668.1"/>
    <property type="molecule type" value="Genomic_DNA"/>
</dbReference>
<sequence length="152" mass="17188">MDIRLKFAAQGSITFYGGFGDEQTNIWRLMARQPTAWFTDMLDGVLEDASRIHALVPDEESRNMSRILTKFYKTFIVDSEPSEWRWIKTTANSGDLPPRREVPSVQPGGDFMDVGAIPGGIIVALDDDTCLYVYGWNCNVALRSERKLVTLH</sequence>